<dbReference type="NCBIfam" id="TIGR00212">
    <property type="entry name" value="hemC"/>
    <property type="match status" value="1"/>
</dbReference>
<keyword evidence="6 8" id="KW-0627">Porphyrin biosynthesis</keyword>
<feature type="modified residue" description="S-(dipyrrolylmethanemethyl)cysteine" evidence="8">
    <location>
        <position position="241"/>
    </location>
</feature>
<gene>
    <name evidence="8" type="primary">hemC</name>
    <name evidence="11" type="ORF">SAMN02745206_00975</name>
</gene>
<protein>
    <recommendedName>
        <fullName evidence="8">Porphobilinogen deaminase</fullName>
        <shortName evidence="8">PBG</shortName>
        <ecNumber evidence="8">2.5.1.61</ecNumber>
    </recommendedName>
    <alternativeName>
        <fullName evidence="8">Hydroxymethylbilane synthase</fullName>
        <shortName evidence="8">HMBS</shortName>
    </alternativeName>
    <alternativeName>
        <fullName evidence="8">Pre-uroporphyrinogen synthase</fullName>
    </alternativeName>
</protein>
<dbReference type="PANTHER" id="PTHR11557">
    <property type="entry name" value="PORPHOBILINOGEN DEAMINASE"/>
    <property type="match status" value="1"/>
</dbReference>
<dbReference type="PROSITE" id="PS00533">
    <property type="entry name" value="PORPHOBILINOGEN_DEAM"/>
    <property type="match status" value="1"/>
</dbReference>
<evidence type="ECO:0000256" key="2">
    <source>
        <dbReference type="ARBA" id="ARBA00004735"/>
    </source>
</evidence>
<comment type="cofactor">
    <cofactor evidence="8">
        <name>dipyrromethane</name>
        <dbReference type="ChEBI" id="CHEBI:60342"/>
    </cofactor>
    <text evidence="8">Binds 1 dipyrromethane group covalently.</text>
</comment>
<feature type="domain" description="Porphobilinogen deaminase N-terminal" evidence="9">
    <location>
        <begin position="5"/>
        <end position="212"/>
    </location>
</feature>
<evidence type="ECO:0000256" key="4">
    <source>
        <dbReference type="ARBA" id="ARBA00011245"/>
    </source>
</evidence>
<dbReference type="FunFam" id="3.40.190.10:FF:000004">
    <property type="entry name" value="Porphobilinogen deaminase"/>
    <property type="match status" value="1"/>
</dbReference>
<evidence type="ECO:0000259" key="10">
    <source>
        <dbReference type="Pfam" id="PF03900"/>
    </source>
</evidence>
<keyword evidence="5 8" id="KW-0808">Transferase</keyword>
<dbReference type="PRINTS" id="PR00151">
    <property type="entry name" value="PORPHBDMNASE"/>
</dbReference>
<accession>A0A1M4X494</accession>
<evidence type="ECO:0000259" key="9">
    <source>
        <dbReference type="Pfam" id="PF01379"/>
    </source>
</evidence>
<dbReference type="GO" id="GO:0005737">
    <property type="term" value="C:cytoplasm"/>
    <property type="evidence" value="ECO:0007669"/>
    <property type="project" value="UniProtKB-UniRule"/>
</dbReference>
<name>A0A1M4X494_9BACT</name>
<dbReference type="OrthoDB" id="9810298at2"/>
<comment type="catalytic activity">
    <reaction evidence="7 8">
        <text>4 porphobilinogen + H2O = hydroxymethylbilane + 4 NH4(+)</text>
        <dbReference type="Rhea" id="RHEA:13185"/>
        <dbReference type="ChEBI" id="CHEBI:15377"/>
        <dbReference type="ChEBI" id="CHEBI:28938"/>
        <dbReference type="ChEBI" id="CHEBI:57845"/>
        <dbReference type="ChEBI" id="CHEBI:58126"/>
        <dbReference type="EC" id="2.5.1.61"/>
    </reaction>
</comment>
<dbReference type="HAMAP" id="MF_00260">
    <property type="entry name" value="Porphobil_deam"/>
    <property type="match status" value="1"/>
</dbReference>
<dbReference type="PANTHER" id="PTHR11557:SF0">
    <property type="entry name" value="PORPHOBILINOGEN DEAMINASE"/>
    <property type="match status" value="1"/>
</dbReference>
<feature type="domain" description="Porphobilinogen deaminase C-terminal" evidence="10">
    <location>
        <begin position="225"/>
        <end position="294"/>
    </location>
</feature>
<dbReference type="InterPro" id="IPR036803">
    <property type="entry name" value="Porphobilinogen_deaminase_C_sf"/>
</dbReference>
<dbReference type="CDD" id="cd13646">
    <property type="entry name" value="PBP2_EcHMBS_like"/>
    <property type="match status" value="1"/>
</dbReference>
<dbReference type="SUPFAM" id="SSF53850">
    <property type="entry name" value="Periplasmic binding protein-like II"/>
    <property type="match status" value="1"/>
</dbReference>
<dbReference type="Proteomes" id="UP000184076">
    <property type="component" value="Unassembled WGS sequence"/>
</dbReference>
<dbReference type="UniPathway" id="UPA00251">
    <property type="reaction ID" value="UER00319"/>
</dbReference>
<dbReference type="EC" id="2.5.1.61" evidence="8"/>
<dbReference type="RefSeq" id="WP_073037512.1">
    <property type="nucleotide sequence ID" value="NZ_FQVB01000008.1"/>
</dbReference>
<keyword evidence="12" id="KW-1185">Reference proteome</keyword>
<dbReference type="InterPro" id="IPR022419">
    <property type="entry name" value="Porphobilin_deaminase_cofac_BS"/>
</dbReference>
<proteinExistence type="inferred from homology"/>
<organism evidence="11 12">
    <name type="scientific">Desulfacinum infernum DSM 9756</name>
    <dbReference type="NCBI Taxonomy" id="1121391"/>
    <lineage>
        <taxon>Bacteria</taxon>
        <taxon>Pseudomonadati</taxon>
        <taxon>Thermodesulfobacteriota</taxon>
        <taxon>Syntrophobacteria</taxon>
        <taxon>Syntrophobacterales</taxon>
        <taxon>Syntrophobacteraceae</taxon>
        <taxon>Desulfacinum</taxon>
    </lineage>
</organism>
<dbReference type="AlphaFoldDB" id="A0A1M4X494"/>
<dbReference type="EMBL" id="FQVB01000008">
    <property type="protein sequence ID" value="SHE88304.1"/>
    <property type="molecule type" value="Genomic_DNA"/>
</dbReference>
<dbReference type="Pfam" id="PF01379">
    <property type="entry name" value="Porphobil_deam"/>
    <property type="match status" value="1"/>
</dbReference>
<evidence type="ECO:0000256" key="5">
    <source>
        <dbReference type="ARBA" id="ARBA00022679"/>
    </source>
</evidence>
<dbReference type="Gene3D" id="3.30.160.40">
    <property type="entry name" value="Porphobilinogen deaminase, C-terminal domain"/>
    <property type="match status" value="1"/>
</dbReference>
<evidence type="ECO:0000256" key="8">
    <source>
        <dbReference type="HAMAP-Rule" id="MF_00260"/>
    </source>
</evidence>
<comment type="function">
    <text evidence="1 8">Tetrapolymerization of the monopyrrole PBG into the hydroxymethylbilane pre-uroporphyrinogen in several discrete steps.</text>
</comment>
<comment type="miscellaneous">
    <text evidence="8">The porphobilinogen subunits are added to the dipyrromethane group.</text>
</comment>
<evidence type="ECO:0000313" key="11">
    <source>
        <dbReference type="EMBL" id="SHE88304.1"/>
    </source>
</evidence>
<evidence type="ECO:0000256" key="6">
    <source>
        <dbReference type="ARBA" id="ARBA00023244"/>
    </source>
</evidence>
<comment type="similarity">
    <text evidence="3 8">Belongs to the HMBS family.</text>
</comment>
<dbReference type="PIRSF" id="PIRSF001438">
    <property type="entry name" value="4pyrrol_synth_OHMeBilane_synth"/>
    <property type="match status" value="1"/>
</dbReference>
<dbReference type="GO" id="GO:0004418">
    <property type="term" value="F:hydroxymethylbilane synthase activity"/>
    <property type="evidence" value="ECO:0007669"/>
    <property type="project" value="UniProtKB-UniRule"/>
</dbReference>
<dbReference type="Pfam" id="PF03900">
    <property type="entry name" value="Porphobil_deamC"/>
    <property type="match status" value="1"/>
</dbReference>
<dbReference type="InterPro" id="IPR022418">
    <property type="entry name" value="Porphobilinogen_deaminase_C"/>
</dbReference>
<dbReference type="FunFam" id="3.40.190.10:FF:000005">
    <property type="entry name" value="Porphobilinogen deaminase"/>
    <property type="match status" value="1"/>
</dbReference>
<evidence type="ECO:0000256" key="3">
    <source>
        <dbReference type="ARBA" id="ARBA00005638"/>
    </source>
</evidence>
<sequence>MRNTLVIGTRGSLLALRQSEMIKDLLEARWPDLRVSLEIIKTTGDKILDVPLAKVGGKGLFVKEIEEALLDGRVDLAVHSMKDVPSELPGPLELAVVPAREDPRDVLVSERFPSLEDLPRGAVVGTSSLRRAAQLLALRPDLRIENLRGNLDTRLRKVREGLYDAVVLAAAGLHRMGWRDRVASYLDPDLFVPAIGQGALGLEIRKDDDDVRRLLAPLHDESTARAVAAERAFLHTLEGGCQVPIAGHATASQNGVLLTGLVASLDGRTVYRQTASAPPGEEEAAGRDLARRLLDAGARKILESVYNASC</sequence>
<evidence type="ECO:0000256" key="7">
    <source>
        <dbReference type="ARBA" id="ARBA00048169"/>
    </source>
</evidence>
<comment type="subunit">
    <text evidence="4 8">Monomer.</text>
</comment>
<comment type="pathway">
    <text evidence="2">Porphyrin-containing compound metabolism; protoporphyrin-IX biosynthesis; coproporphyrinogen-III from 5-aminolevulinate: step 2/4.</text>
</comment>
<dbReference type="Gene3D" id="3.40.190.10">
    <property type="entry name" value="Periplasmic binding protein-like II"/>
    <property type="match status" value="2"/>
</dbReference>
<dbReference type="STRING" id="1121391.SAMN02745206_00975"/>
<dbReference type="SUPFAM" id="SSF54782">
    <property type="entry name" value="Porphobilinogen deaminase (hydroxymethylbilane synthase), C-terminal domain"/>
    <property type="match status" value="1"/>
</dbReference>
<dbReference type="InterPro" id="IPR000860">
    <property type="entry name" value="HemC"/>
</dbReference>
<dbReference type="InterPro" id="IPR022417">
    <property type="entry name" value="Porphobilin_deaminase_N"/>
</dbReference>
<evidence type="ECO:0000313" key="12">
    <source>
        <dbReference type="Proteomes" id="UP000184076"/>
    </source>
</evidence>
<reference evidence="12" key="1">
    <citation type="submission" date="2016-11" db="EMBL/GenBank/DDBJ databases">
        <authorList>
            <person name="Varghese N."/>
            <person name="Submissions S."/>
        </authorList>
    </citation>
    <scope>NUCLEOTIDE SEQUENCE [LARGE SCALE GENOMIC DNA]</scope>
    <source>
        <strain evidence="12">DSM 9756</strain>
    </source>
</reference>
<evidence type="ECO:0000256" key="1">
    <source>
        <dbReference type="ARBA" id="ARBA00002869"/>
    </source>
</evidence>
<dbReference type="GO" id="GO:0006782">
    <property type="term" value="P:protoporphyrinogen IX biosynthetic process"/>
    <property type="evidence" value="ECO:0007669"/>
    <property type="project" value="UniProtKB-UniRule"/>
</dbReference>